<gene>
    <name evidence="2" type="ORF">WH47_03747</name>
</gene>
<dbReference type="EMBL" id="KQ414721">
    <property type="protein sequence ID" value="KOC62763.1"/>
    <property type="molecule type" value="Genomic_DNA"/>
</dbReference>
<evidence type="ECO:0000313" key="2">
    <source>
        <dbReference type="EMBL" id="KOC62763.1"/>
    </source>
</evidence>
<feature type="compositionally biased region" description="Basic and acidic residues" evidence="1">
    <location>
        <begin position="1"/>
        <end position="18"/>
    </location>
</feature>
<feature type="compositionally biased region" description="Basic and acidic residues" evidence="1">
    <location>
        <begin position="111"/>
        <end position="131"/>
    </location>
</feature>
<keyword evidence="3" id="KW-1185">Reference proteome</keyword>
<evidence type="ECO:0000313" key="3">
    <source>
        <dbReference type="Proteomes" id="UP000053825"/>
    </source>
</evidence>
<accession>A0A0L7QVV9</accession>
<name>A0A0L7QVV9_9HYME</name>
<feature type="region of interest" description="Disordered" evidence="1">
    <location>
        <begin position="88"/>
        <end position="147"/>
    </location>
</feature>
<dbReference type="AlphaFoldDB" id="A0A0L7QVV9"/>
<evidence type="ECO:0000256" key="1">
    <source>
        <dbReference type="SAM" id="MobiDB-lite"/>
    </source>
</evidence>
<proteinExistence type="predicted"/>
<organism evidence="2 3">
    <name type="scientific">Habropoda laboriosa</name>
    <dbReference type="NCBI Taxonomy" id="597456"/>
    <lineage>
        <taxon>Eukaryota</taxon>
        <taxon>Metazoa</taxon>
        <taxon>Ecdysozoa</taxon>
        <taxon>Arthropoda</taxon>
        <taxon>Hexapoda</taxon>
        <taxon>Insecta</taxon>
        <taxon>Pterygota</taxon>
        <taxon>Neoptera</taxon>
        <taxon>Endopterygota</taxon>
        <taxon>Hymenoptera</taxon>
        <taxon>Apocrita</taxon>
        <taxon>Aculeata</taxon>
        <taxon>Apoidea</taxon>
        <taxon>Anthophila</taxon>
        <taxon>Apidae</taxon>
        <taxon>Habropoda</taxon>
    </lineage>
</organism>
<dbReference type="Proteomes" id="UP000053825">
    <property type="component" value="Unassembled WGS sequence"/>
</dbReference>
<feature type="region of interest" description="Disordered" evidence="1">
    <location>
        <begin position="1"/>
        <end position="27"/>
    </location>
</feature>
<reference evidence="2 3" key="1">
    <citation type="submission" date="2015-07" db="EMBL/GenBank/DDBJ databases">
        <title>The genome of Habropoda laboriosa.</title>
        <authorList>
            <person name="Pan H."/>
            <person name="Kapheim K."/>
        </authorList>
    </citation>
    <scope>NUCLEOTIDE SEQUENCE [LARGE SCALE GENOMIC DNA]</scope>
    <source>
        <strain evidence="2">0110345459</strain>
    </source>
</reference>
<protein>
    <submittedName>
        <fullName evidence="2">Uncharacterized protein</fullName>
    </submittedName>
</protein>
<sequence>MERECPGNEEANRGREQHASGNDGAVTFGRKKVEPLYTVTGVDPWLLASFRHFDGFFSSFLRPYKFMGTARAPWLRTELEDGRVEVARRTQDSSSDISASGLRASTVPSNRKAEREREREAGRGWAGKREAGWLVKPNKSGHPELRM</sequence>